<sequence length="185" mass="19411">MPANLGAAEHGEAGSCARSYQLEETRVVGKVHMEPGGGALERVGEEEATAAAVEEPKRAPWEGWGSSMVKVDWVEALCLWGAVVEGVALRHGIAMRPPRRTWPSAKQWRQVAQAGAQDACLRSVESPRDETEGVAGGLDMEYVLGGRQLVEARPPPDLPAGEGACSGGSNDVLAAMASAGQQGRV</sequence>
<name>A0AAE0GIQ1_9CHLO</name>
<proteinExistence type="predicted"/>
<accession>A0AAE0GIQ1</accession>
<dbReference type="Proteomes" id="UP001190700">
    <property type="component" value="Unassembled WGS sequence"/>
</dbReference>
<evidence type="ECO:0000313" key="2">
    <source>
        <dbReference type="EMBL" id="KAK3278771.1"/>
    </source>
</evidence>
<comment type="caution">
    <text evidence="2">The sequence shown here is derived from an EMBL/GenBank/DDBJ whole genome shotgun (WGS) entry which is preliminary data.</text>
</comment>
<dbReference type="EMBL" id="LGRX02005291">
    <property type="protein sequence ID" value="KAK3278771.1"/>
    <property type="molecule type" value="Genomic_DNA"/>
</dbReference>
<reference evidence="2 3" key="1">
    <citation type="journal article" date="2015" name="Genome Biol. Evol.">
        <title>Comparative Genomics of a Bacterivorous Green Alga Reveals Evolutionary Causalities and Consequences of Phago-Mixotrophic Mode of Nutrition.</title>
        <authorList>
            <person name="Burns J.A."/>
            <person name="Paasch A."/>
            <person name="Narechania A."/>
            <person name="Kim E."/>
        </authorList>
    </citation>
    <scope>NUCLEOTIDE SEQUENCE [LARGE SCALE GENOMIC DNA]</scope>
    <source>
        <strain evidence="2 3">PLY_AMNH</strain>
    </source>
</reference>
<evidence type="ECO:0000256" key="1">
    <source>
        <dbReference type="SAM" id="MobiDB-lite"/>
    </source>
</evidence>
<protein>
    <submittedName>
        <fullName evidence="2">Uncharacterized protein</fullName>
    </submittedName>
</protein>
<keyword evidence="3" id="KW-1185">Reference proteome</keyword>
<feature type="region of interest" description="Disordered" evidence="1">
    <location>
        <begin position="151"/>
        <end position="170"/>
    </location>
</feature>
<evidence type="ECO:0000313" key="3">
    <source>
        <dbReference type="Proteomes" id="UP001190700"/>
    </source>
</evidence>
<organism evidence="2 3">
    <name type="scientific">Cymbomonas tetramitiformis</name>
    <dbReference type="NCBI Taxonomy" id="36881"/>
    <lineage>
        <taxon>Eukaryota</taxon>
        <taxon>Viridiplantae</taxon>
        <taxon>Chlorophyta</taxon>
        <taxon>Pyramimonadophyceae</taxon>
        <taxon>Pyramimonadales</taxon>
        <taxon>Pyramimonadaceae</taxon>
        <taxon>Cymbomonas</taxon>
    </lineage>
</organism>
<dbReference type="AlphaFoldDB" id="A0AAE0GIQ1"/>
<gene>
    <name evidence="2" type="ORF">CYMTET_13317</name>
</gene>